<dbReference type="EnsemblProtists" id="EKX32608">
    <property type="protein sequence ID" value="EKX32608"/>
    <property type="gene ID" value="GUITHDRAFT_43071"/>
</dbReference>
<accession>L1I8Q0</accession>
<evidence type="ECO:0000256" key="4">
    <source>
        <dbReference type="ARBA" id="ARBA00022768"/>
    </source>
</evidence>
<reference evidence="11" key="2">
    <citation type="submission" date="2012-11" db="EMBL/GenBank/DDBJ databases">
        <authorList>
            <person name="Kuo A."/>
            <person name="Curtis B.A."/>
            <person name="Tanifuji G."/>
            <person name="Burki F."/>
            <person name="Gruber A."/>
            <person name="Irimia M."/>
            <person name="Maruyama S."/>
            <person name="Arias M.C."/>
            <person name="Ball S.G."/>
            <person name="Gile G.H."/>
            <person name="Hirakawa Y."/>
            <person name="Hopkins J.F."/>
            <person name="Rensing S.A."/>
            <person name="Schmutz J."/>
            <person name="Symeonidi A."/>
            <person name="Elias M."/>
            <person name="Eveleigh R.J."/>
            <person name="Herman E.K."/>
            <person name="Klute M.J."/>
            <person name="Nakayama T."/>
            <person name="Obornik M."/>
            <person name="Reyes-Prieto A."/>
            <person name="Armbrust E.V."/>
            <person name="Aves S.J."/>
            <person name="Beiko R.G."/>
            <person name="Coutinho P."/>
            <person name="Dacks J.B."/>
            <person name="Durnford D.G."/>
            <person name="Fast N.M."/>
            <person name="Green B.R."/>
            <person name="Grisdale C."/>
            <person name="Hempe F."/>
            <person name="Henrissat B."/>
            <person name="Hoppner M.P."/>
            <person name="Ishida K.-I."/>
            <person name="Kim E."/>
            <person name="Koreny L."/>
            <person name="Kroth P.G."/>
            <person name="Liu Y."/>
            <person name="Malik S.-B."/>
            <person name="Maier U.G."/>
            <person name="McRose D."/>
            <person name="Mock T."/>
            <person name="Neilson J.A."/>
            <person name="Onodera N.T."/>
            <person name="Poole A.M."/>
            <person name="Pritham E.J."/>
            <person name="Richards T.A."/>
            <person name="Rocap G."/>
            <person name="Roy S.W."/>
            <person name="Sarai C."/>
            <person name="Schaack S."/>
            <person name="Shirato S."/>
            <person name="Slamovits C.H."/>
            <person name="Spencer D.F."/>
            <person name="Suzuki S."/>
            <person name="Worden A.Z."/>
            <person name="Zauner S."/>
            <person name="Barry K."/>
            <person name="Bell C."/>
            <person name="Bharti A.K."/>
            <person name="Crow J.A."/>
            <person name="Grimwood J."/>
            <person name="Kramer R."/>
            <person name="Lindquist E."/>
            <person name="Lucas S."/>
            <person name="Salamov A."/>
            <person name="McFadden G.I."/>
            <person name="Lane C.E."/>
            <person name="Keeling P.J."/>
            <person name="Gray M.W."/>
            <person name="Grigoriev I.V."/>
            <person name="Archibald J.M."/>
        </authorList>
    </citation>
    <scope>NUCLEOTIDE SEQUENCE</scope>
    <source>
        <strain evidence="11">CCMP2712</strain>
    </source>
</reference>
<evidence type="ECO:0000256" key="7">
    <source>
        <dbReference type="ARBA" id="ARBA00046511"/>
    </source>
</evidence>
<dbReference type="GO" id="GO:0006370">
    <property type="term" value="P:7-methylguanosine mRNA capping"/>
    <property type="evidence" value="ECO:0007669"/>
    <property type="project" value="InterPro"/>
</dbReference>
<comment type="subunit">
    <text evidence="7">Interacts with poly(A) polymerase catalytic subunit OPG063. Interacts with OPG109 and OPG123; these interactions might help linking transcription to capping and polyadenylation.</text>
</comment>
<dbReference type="PROSITE" id="PS51612">
    <property type="entry name" value="SAM_MT_2O_PK"/>
    <property type="match status" value="1"/>
</dbReference>
<dbReference type="AlphaFoldDB" id="L1I8Q0"/>
<dbReference type="KEGG" id="gtt:GUITHDRAFT_43190"/>
<dbReference type="RefSeq" id="XP_005819588.1">
    <property type="nucleotide sequence ID" value="XM_005819531.1"/>
</dbReference>
<feature type="non-terminal residue" evidence="8">
    <location>
        <position position="206"/>
    </location>
</feature>
<evidence type="ECO:0000313" key="11">
    <source>
        <dbReference type="Proteomes" id="UP000011087"/>
    </source>
</evidence>
<dbReference type="EMBL" id="JH993180">
    <property type="protein sequence ID" value="EKX32608.1"/>
    <property type="molecule type" value="Genomic_DNA"/>
</dbReference>
<reference evidence="8 11" key="1">
    <citation type="journal article" date="2012" name="Nature">
        <title>Algal genomes reveal evolutionary mosaicism and the fate of nucleomorphs.</title>
        <authorList>
            <consortium name="DOE Joint Genome Institute"/>
            <person name="Curtis B.A."/>
            <person name="Tanifuji G."/>
            <person name="Burki F."/>
            <person name="Gruber A."/>
            <person name="Irimia M."/>
            <person name="Maruyama S."/>
            <person name="Arias M.C."/>
            <person name="Ball S.G."/>
            <person name="Gile G.H."/>
            <person name="Hirakawa Y."/>
            <person name="Hopkins J.F."/>
            <person name="Kuo A."/>
            <person name="Rensing S.A."/>
            <person name="Schmutz J."/>
            <person name="Symeonidi A."/>
            <person name="Elias M."/>
            <person name="Eveleigh R.J."/>
            <person name="Herman E.K."/>
            <person name="Klute M.J."/>
            <person name="Nakayama T."/>
            <person name="Obornik M."/>
            <person name="Reyes-Prieto A."/>
            <person name="Armbrust E.V."/>
            <person name="Aves S.J."/>
            <person name="Beiko R.G."/>
            <person name="Coutinho P."/>
            <person name="Dacks J.B."/>
            <person name="Durnford D.G."/>
            <person name="Fast N.M."/>
            <person name="Green B.R."/>
            <person name="Grisdale C.J."/>
            <person name="Hempel F."/>
            <person name="Henrissat B."/>
            <person name="Hoppner M.P."/>
            <person name="Ishida K."/>
            <person name="Kim E."/>
            <person name="Koreny L."/>
            <person name="Kroth P.G."/>
            <person name="Liu Y."/>
            <person name="Malik S.B."/>
            <person name="Maier U.G."/>
            <person name="McRose D."/>
            <person name="Mock T."/>
            <person name="Neilson J.A."/>
            <person name="Onodera N.T."/>
            <person name="Poole A.M."/>
            <person name="Pritham E.J."/>
            <person name="Richards T.A."/>
            <person name="Rocap G."/>
            <person name="Roy S.W."/>
            <person name="Sarai C."/>
            <person name="Schaack S."/>
            <person name="Shirato S."/>
            <person name="Slamovits C.H."/>
            <person name="Spencer D.F."/>
            <person name="Suzuki S."/>
            <person name="Worden A.Z."/>
            <person name="Zauner S."/>
            <person name="Barry K."/>
            <person name="Bell C."/>
            <person name="Bharti A.K."/>
            <person name="Crow J.A."/>
            <person name="Grimwood J."/>
            <person name="Kramer R."/>
            <person name="Lindquist E."/>
            <person name="Lucas S."/>
            <person name="Salamov A."/>
            <person name="McFadden G.I."/>
            <person name="Lane C.E."/>
            <person name="Keeling P.J."/>
            <person name="Gray M.W."/>
            <person name="Grigoriev I.V."/>
            <person name="Archibald J.M."/>
        </authorList>
    </citation>
    <scope>NUCLEOTIDE SEQUENCE</scope>
    <source>
        <strain evidence="8 11">CCMP2712</strain>
    </source>
</reference>
<keyword evidence="4" id="KW-0251">Elongation factor</keyword>
<dbReference type="GeneID" id="17289347"/>
<dbReference type="Proteomes" id="UP000011087">
    <property type="component" value="Unassembled WGS sequence"/>
</dbReference>
<name>L1I8Q0_GUITC</name>
<evidence type="ECO:0000256" key="5">
    <source>
        <dbReference type="ARBA" id="ARBA00022917"/>
    </source>
</evidence>
<evidence type="ECO:0000256" key="1">
    <source>
        <dbReference type="ARBA" id="ARBA00004328"/>
    </source>
</evidence>
<protein>
    <recommendedName>
        <fullName evidence="3">Cap-specific mRNA (nucleoside-2'-O-)-methyltransferase</fullName>
        <ecNumber evidence="2">2.1.1.57</ecNumber>
    </recommendedName>
</protein>
<comment type="subcellular location">
    <subcellularLocation>
        <location evidence="1">Virion</location>
    </subcellularLocation>
</comment>
<gene>
    <name evidence="8" type="ORF">GUITHDRAFT_43071</name>
    <name evidence="9" type="ORF">GUITHDRAFT_43190</name>
</gene>
<dbReference type="InterPro" id="IPR025804">
    <property type="entry name" value="Pox/kineto_cap_MeTfrase"/>
</dbReference>
<evidence type="ECO:0000313" key="8">
    <source>
        <dbReference type="EMBL" id="EKX32608.1"/>
    </source>
</evidence>
<evidence type="ECO:0000313" key="9">
    <source>
        <dbReference type="EMBL" id="EKX43363.1"/>
    </source>
</evidence>
<dbReference type="Pfam" id="PF01358">
    <property type="entry name" value="PARP_regulatory"/>
    <property type="match status" value="1"/>
</dbReference>
<evidence type="ECO:0000313" key="10">
    <source>
        <dbReference type="EnsemblProtists" id="EKX32608"/>
    </source>
</evidence>
<dbReference type="SUPFAM" id="SSF53335">
    <property type="entry name" value="S-adenosyl-L-methionine-dependent methyltransferases"/>
    <property type="match status" value="1"/>
</dbReference>
<dbReference type="CDD" id="cd20760">
    <property type="entry name" value="capping_2-OMTase_Mimiviridae"/>
    <property type="match status" value="1"/>
</dbReference>
<dbReference type="RefSeq" id="XP_005830343.1">
    <property type="nucleotide sequence ID" value="XM_005830286.1"/>
</dbReference>
<dbReference type="KEGG" id="gtt:GUITHDRAFT_43071"/>
<sequence length="206" mass="24222">PRRVYFPRDSSEKTTRHWGQRKLLMCEIKFILDHCNPGIREVLYIGAHLLVIADLFPDLHFTLIDPSPFHSGILAMNARFRVINRLFDESMAEEYKGRTDLLVISDIRSANYRRESTDENELKIHRDMALQAVFVKIINPAAAILKFQLPWSDGKTKYLDGYLMLPIWGPCSTTECRLVVRKDAGLRLYDNREYEEQLFWFNTVRR</sequence>
<dbReference type="GeneID" id="17299951"/>
<dbReference type="InterPro" id="IPR029063">
    <property type="entry name" value="SAM-dependent_MTases_sf"/>
</dbReference>
<dbReference type="OrthoDB" id="270189at2759"/>
<dbReference type="EMBL" id="JH993011">
    <property type="protein sequence ID" value="EKX43363.1"/>
    <property type="molecule type" value="Genomic_DNA"/>
</dbReference>
<reference evidence="10" key="3">
    <citation type="submission" date="2016-03" db="UniProtKB">
        <authorList>
            <consortium name="EnsemblProtists"/>
        </authorList>
    </citation>
    <scope>IDENTIFICATION</scope>
</reference>
<dbReference type="HOGENOM" id="CLU_1334962_0_0_1"/>
<feature type="non-terminal residue" evidence="8">
    <location>
        <position position="1"/>
    </location>
</feature>
<keyword evidence="11" id="KW-1185">Reference proteome</keyword>
<dbReference type="InterPro" id="IPR000176">
    <property type="entry name" value="mRNA_MeTrfase-like"/>
</dbReference>
<dbReference type="EC" id="2.1.1.57" evidence="2"/>
<dbReference type="eggNOG" id="ENOG502QQRD">
    <property type="taxonomic scope" value="Eukaryota"/>
</dbReference>
<dbReference type="Gene3D" id="3.40.50.150">
    <property type="entry name" value="Vaccinia Virus protein VP39"/>
    <property type="match status" value="1"/>
</dbReference>
<dbReference type="PaxDb" id="55529-EKX32608"/>
<organism evidence="8">
    <name type="scientific">Guillardia theta (strain CCMP2712)</name>
    <name type="common">Cryptophyte</name>
    <dbReference type="NCBI Taxonomy" id="905079"/>
    <lineage>
        <taxon>Eukaryota</taxon>
        <taxon>Cryptophyceae</taxon>
        <taxon>Pyrenomonadales</taxon>
        <taxon>Geminigeraceae</taxon>
        <taxon>Guillardia</taxon>
    </lineage>
</organism>
<evidence type="ECO:0000256" key="6">
    <source>
        <dbReference type="ARBA" id="ARBA00034661"/>
    </source>
</evidence>
<proteinExistence type="predicted"/>
<dbReference type="GO" id="GO:0004483">
    <property type="term" value="F:methyltransferase cap1 activity"/>
    <property type="evidence" value="ECO:0007669"/>
    <property type="project" value="UniProtKB-EC"/>
</dbReference>
<evidence type="ECO:0000256" key="2">
    <source>
        <dbReference type="ARBA" id="ARBA00011923"/>
    </source>
</evidence>
<comment type="function">
    <text evidence="6">Displays methyltransferase, positive regulation of the poly(A) polymerase and transcription elongation activities. Involved in the modification of both mRNA ends and in intermediate and late gene positive transcription elongation. At the mRNAs 5' end, methylates the ribose 2' OH group of the first transcribed nucleotide, thereby producing a 2'-O-methylpurine cap. At the 3' end, functions as a processivity factor which stimulates the activity of the viral poly(A) polymerase OPG063 that creates mRNA's poly(A) tail. In the presence of OPG102, OPG063 does not dissociate from the RNA allowing tail elongation to around 250 adenylates.</text>
</comment>
<dbReference type="GO" id="GO:0003746">
    <property type="term" value="F:translation elongation factor activity"/>
    <property type="evidence" value="ECO:0007669"/>
    <property type="project" value="UniProtKB-KW"/>
</dbReference>
<keyword evidence="5" id="KW-0648">Protein biosynthesis</keyword>
<dbReference type="EnsemblProtists" id="EKX43363">
    <property type="protein sequence ID" value="EKX43363"/>
    <property type="gene ID" value="GUITHDRAFT_43190"/>
</dbReference>
<evidence type="ECO:0000256" key="3">
    <source>
        <dbReference type="ARBA" id="ARBA00015701"/>
    </source>
</evidence>